<reference evidence="3" key="1">
    <citation type="journal article" date="2010" name="Science">
        <title>Plasticity of animal genome architecture unmasked by rapid evolution of a pelagic tunicate.</title>
        <authorList>
            <person name="Denoeud F."/>
            <person name="Henriet S."/>
            <person name="Mungpakdee S."/>
            <person name="Aury J.M."/>
            <person name="Da Silva C."/>
            <person name="Brinkmann H."/>
            <person name="Mikhaleva J."/>
            <person name="Olsen L.C."/>
            <person name="Jubin C."/>
            <person name="Canestro C."/>
            <person name="Bouquet J.M."/>
            <person name="Danks G."/>
            <person name="Poulain J."/>
            <person name="Campsteijn C."/>
            <person name="Adamski M."/>
            <person name="Cross I."/>
            <person name="Yadetie F."/>
            <person name="Muffato M."/>
            <person name="Louis A."/>
            <person name="Butcher S."/>
            <person name="Tsagkogeorga G."/>
            <person name="Konrad A."/>
            <person name="Singh S."/>
            <person name="Jensen M.F."/>
            <person name="Cong E.H."/>
            <person name="Eikeseth-Otteraa H."/>
            <person name="Noel B."/>
            <person name="Anthouard V."/>
            <person name="Porcel B.M."/>
            <person name="Kachouri-Lafond R."/>
            <person name="Nishino A."/>
            <person name="Ugolini M."/>
            <person name="Chourrout P."/>
            <person name="Nishida H."/>
            <person name="Aasland R."/>
            <person name="Huzurbazar S."/>
            <person name="Westhof E."/>
            <person name="Delsuc F."/>
            <person name="Lehrach H."/>
            <person name="Reinhardt R."/>
            <person name="Weissenbach J."/>
            <person name="Roy S.W."/>
            <person name="Artiguenave F."/>
            <person name="Postlethwait J.H."/>
            <person name="Manak J.R."/>
            <person name="Thompson E.M."/>
            <person name="Jaillon O."/>
            <person name="Du Pasquier L."/>
            <person name="Boudinot P."/>
            <person name="Liberles D.A."/>
            <person name="Volff J.N."/>
            <person name="Philippe H."/>
            <person name="Lenhard B."/>
            <person name="Roest Crollius H."/>
            <person name="Wincker P."/>
            <person name="Chourrout D."/>
        </authorList>
    </citation>
    <scope>NUCLEOTIDE SEQUENCE [LARGE SCALE GENOMIC DNA]</scope>
</reference>
<dbReference type="EMBL" id="FN653085">
    <property type="protein sequence ID" value="CBY11493.1"/>
    <property type="molecule type" value="Genomic_DNA"/>
</dbReference>
<evidence type="ECO:0000313" key="3">
    <source>
        <dbReference type="EMBL" id="CBY11493.1"/>
    </source>
</evidence>
<feature type="region of interest" description="Disordered" evidence="2">
    <location>
        <begin position="276"/>
        <end position="296"/>
    </location>
</feature>
<gene>
    <name evidence="3" type="ORF">GSOID_T00016657001</name>
</gene>
<dbReference type="Proteomes" id="UP000001307">
    <property type="component" value="Unassembled WGS sequence"/>
</dbReference>
<dbReference type="AlphaFoldDB" id="E4XNQ5"/>
<feature type="compositionally biased region" description="Polar residues" evidence="2">
    <location>
        <begin position="132"/>
        <end position="146"/>
    </location>
</feature>
<keyword evidence="1" id="KW-0175">Coiled coil</keyword>
<accession>E4XNQ5</accession>
<feature type="compositionally biased region" description="Polar residues" evidence="2">
    <location>
        <begin position="110"/>
        <end position="121"/>
    </location>
</feature>
<feature type="compositionally biased region" description="Basic and acidic residues" evidence="2">
    <location>
        <begin position="462"/>
        <end position="483"/>
    </location>
</feature>
<sequence>MSVEAKEFSEKSVIKDKISEEVSDFSDVSSGLSLSSQDTNCEDFDGDTVGSVTTDSKPSESLKNEEQEFKNESTKKSDKANTLNIKTIAPVSDRKESHESELARMVKRLTGNSFQNTVTSHPSREKSWDAVNKSSCESATSSPTEEISSDSKREKNESAKEQNEIQIEKTEVNQTEKTQLKLEESQAEDPNELPVEAKKDVSSDSKSVKSGKTYKRRVGSLRNVLHYNIDSFGTRPQQKQGQPLKTEKPLATENAELEIGLTPPVVRLPPKVIRTTSNVSTDSDSEHLPPQKKYKDVIKNRLANRAKINEANKVEAKLDNIVEDPLSDGNQNTSDDAESIPVSYQAEESLRIPKVIEEEPEIGQGVPKIDESPEIDSHRIEEKVEVEEVSVSEVSEVHQEELINNINNHKKVPTKSRKPLAKKGTPGVNIQQIPEEKSEMSQAESSISEGPEKKPRKKKKEKSKDKFKEEQQNRSESKTIENDEKLKKEYEEFVVKQKEVEKQLKEEKRKSKKAKKKQAVESVKVTNIFDIHDKSWSDSVKKLPPEDLAKHERRNSYTVKLVQKSAMDKNGNMVKMIHLAKQDRKTELANIKEKAMNERRMSSDTLDDLKSLHSTMTTSSKKSSSSQSQNDSMLDIILPRPVFRWLDPTLVPRFTHRIEFQDVDHEHLGSNTPESVIHDIVHRQKFTDGKMRSQNFKNLVSIIRGNGLARNNFLFQKILEQRGSVPIILKSLEGTGFDNFSKALDLFEVFVGDGSKINLANDVSLPRIAFISDKEKKERNPKLIELALRHTVTSGTSNVMKVRVFKETFIEIGIGFVDVEGKSQPDAWIVVNVSGKAEKLMEFVEKFADVIVSDSDSYTMHSKNGTIPLQNESEELDEIADELNEYLSKWKWFDERVPLQKLSSENVENFYASSGIEALDAAVKSCLASKNVLRNELGLQELFQNYCNLLGKGSRLHFSLEKYDYNILDLFFL</sequence>
<feature type="compositionally biased region" description="Basic and acidic residues" evidence="2">
    <location>
        <begin position="57"/>
        <end position="79"/>
    </location>
</feature>
<feature type="compositionally biased region" description="Basic and acidic residues" evidence="2">
    <location>
        <begin position="92"/>
        <end position="104"/>
    </location>
</feature>
<feature type="compositionally biased region" description="Low complexity" evidence="2">
    <location>
        <begin position="25"/>
        <end position="36"/>
    </location>
</feature>
<feature type="region of interest" description="Disordered" evidence="2">
    <location>
        <begin position="324"/>
        <end position="483"/>
    </location>
</feature>
<name>E4XNQ5_OIKDI</name>
<protein>
    <submittedName>
        <fullName evidence="3">Uncharacterized protein</fullName>
    </submittedName>
</protein>
<feature type="compositionally biased region" description="Basic and acidic residues" evidence="2">
    <location>
        <begin position="149"/>
        <end position="171"/>
    </location>
</feature>
<feature type="compositionally biased region" description="Basic residues" evidence="2">
    <location>
        <begin position="408"/>
        <end position="421"/>
    </location>
</feature>
<feature type="compositionally biased region" description="Basic and acidic residues" evidence="2">
    <location>
        <begin position="284"/>
        <end position="296"/>
    </location>
</feature>
<feature type="compositionally biased region" description="Basic and acidic residues" evidence="2">
    <location>
        <begin position="195"/>
        <end position="207"/>
    </location>
</feature>
<feature type="compositionally biased region" description="Basic and acidic residues" evidence="2">
    <location>
        <begin position="368"/>
        <end position="383"/>
    </location>
</feature>
<feature type="compositionally biased region" description="Basic and acidic residues" evidence="2">
    <location>
        <begin position="348"/>
        <end position="357"/>
    </location>
</feature>
<proteinExistence type="predicted"/>
<dbReference type="InParanoid" id="E4XNQ5"/>
<evidence type="ECO:0000256" key="1">
    <source>
        <dbReference type="SAM" id="Coils"/>
    </source>
</evidence>
<evidence type="ECO:0000256" key="2">
    <source>
        <dbReference type="SAM" id="MobiDB-lite"/>
    </source>
</evidence>
<feature type="coiled-coil region" evidence="1">
    <location>
        <begin position="490"/>
        <end position="517"/>
    </location>
</feature>
<feature type="region of interest" description="Disordered" evidence="2">
    <location>
        <begin position="24"/>
        <end position="219"/>
    </location>
</feature>
<organism evidence="3">
    <name type="scientific">Oikopleura dioica</name>
    <name type="common">Tunicate</name>
    <dbReference type="NCBI Taxonomy" id="34765"/>
    <lineage>
        <taxon>Eukaryota</taxon>
        <taxon>Metazoa</taxon>
        <taxon>Chordata</taxon>
        <taxon>Tunicata</taxon>
        <taxon>Appendicularia</taxon>
        <taxon>Copelata</taxon>
        <taxon>Oikopleuridae</taxon>
        <taxon>Oikopleura</taxon>
    </lineage>
</organism>
<keyword evidence="4" id="KW-1185">Reference proteome</keyword>
<evidence type="ECO:0000313" key="4">
    <source>
        <dbReference type="Proteomes" id="UP000001307"/>
    </source>
</evidence>